<dbReference type="OrthoDB" id="10178at2157"/>
<dbReference type="UniPathway" id="UPA00275"/>
<dbReference type="InterPro" id="IPR002734">
    <property type="entry name" value="RibDG_C"/>
</dbReference>
<accession>E1RIW5</accession>
<keyword evidence="2" id="KW-0521">NADP</keyword>
<name>E1RIW5_METP4</name>
<dbReference type="Gene3D" id="3.40.430.10">
    <property type="entry name" value="Dihydrofolate Reductase, subunit A"/>
    <property type="match status" value="1"/>
</dbReference>
<dbReference type="GO" id="GO:0008703">
    <property type="term" value="F:5-amino-6-(5-phosphoribosylamino)uracil reductase activity"/>
    <property type="evidence" value="ECO:0007669"/>
    <property type="project" value="InterPro"/>
</dbReference>
<dbReference type="InterPro" id="IPR050765">
    <property type="entry name" value="Riboflavin_Biosynth_HTPR"/>
</dbReference>
<keyword evidence="6" id="KW-1185">Reference proteome</keyword>
<dbReference type="SUPFAM" id="SSF53597">
    <property type="entry name" value="Dihydrofolate reductase-like"/>
    <property type="match status" value="1"/>
</dbReference>
<evidence type="ECO:0000256" key="3">
    <source>
        <dbReference type="ARBA" id="ARBA00023002"/>
    </source>
</evidence>
<dbReference type="EMBL" id="CP002117">
    <property type="protein sequence ID" value="ADN35553.1"/>
    <property type="molecule type" value="Genomic_DNA"/>
</dbReference>
<dbReference type="eggNOG" id="arCOG01484">
    <property type="taxonomic scope" value="Archaea"/>
</dbReference>
<evidence type="ECO:0000256" key="1">
    <source>
        <dbReference type="ARBA" id="ARBA00005104"/>
    </source>
</evidence>
<dbReference type="STRING" id="679926.Mpet_0779"/>
<evidence type="ECO:0000313" key="5">
    <source>
        <dbReference type="EMBL" id="ADN35553.1"/>
    </source>
</evidence>
<dbReference type="GeneID" id="9743234"/>
<dbReference type="NCBIfam" id="TIGR00227">
    <property type="entry name" value="ribD_Cterm"/>
    <property type="match status" value="1"/>
</dbReference>
<organism evidence="5 6">
    <name type="scientific">Methanolacinia petrolearia (strain DSM 11571 / OCM 486 / SEBR 4847)</name>
    <name type="common">Methanoplanus petrolearius</name>
    <dbReference type="NCBI Taxonomy" id="679926"/>
    <lineage>
        <taxon>Archaea</taxon>
        <taxon>Methanobacteriati</taxon>
        <taxon>Methanobacteriota</taxon>
        <taxon>Stenosarchaea group</taxon>
        <taxon>Methanomicrobia</taxon>
        <taxon>Methanomicrobiales</taxon>
        <taxon>Methanomicrobiaceae</taxon>
        <taxon>Methanolacinia</taxon>
    </lineage>
</organism>
<evidence type="ECO:0000256" key="2">
    <source>
        <dbReference type="ARBA" id="ARBA00022857"/>
    </source>
</evidence>
<sequence>MAGNIVKPHVLMMSEITVDGKLTLKKGASSKILMKYMDHATDILLHKTRAEYDAIMVGSNTINIDNSFLTVRSVKGKSPLRVIPSSRAAIPPESNVLGPDAPTLIAVSKKASPENIRILEDKGADVVCVGEDKVDLPLLMKTLVENYGVSKLMIEGGPTLNYYMLQDRLVDEIRLIHLPFIVGGSDTPSLVGGMHIESEEEMFSLQLKNYYMCGTNLVTEYDVLYRK</sequence>
<evidence type="ECO:0000313" key="6">
    <source>
        <dbReference type="Proteomes" id="UP000006565"/>
    </source>
</evidence>
<dbReference type="PANTHER" id="PTHR38011:SF7">
    <property type="entry name" value="2,5-DIAMINO-6-RIBOSYLAMINO-4(3H)-PYRIMIDINONE 5'-PHOSPHATE REDUCTASE"/>
    <property type="match status" value="1"/>
</dbReference>
<comment type="pathway">
    <text evidence="1">Cofactor biosynthesis; riboflavin biosynthesis.</text>
</comment>
<gene>
    <name evidence="5" type="ordered locus">Mpet_0779</name>
</gene>
<dbReference type="HOGENOM" id="CLU_036590_4_1_2"/>
<dbReference type="GO" id="GO:0050661">
    <property type="term" value="F:NADP binding"/>
    <property type="evidence" value="ECO:0007669"/>
    <property type="project" value="InterPro"/>
</dbReference>
<dbReference type="Pfam" id="PF01872">
    <property type="entry name" value="RibD_C"/>
    <property type="match status" value="1"/>
</dbReference>
<proteinExistence type="predicted"/>
<dbReference type="GO" id="GO:0009231">
    <property type="term" value="P:riboflavin biosynthetic process"/>
    <property type="evidence" value="ECO:0007669"/>
    <property type="project" value="UniProtKB-UniPathway"/>
</dbReference>
<reference evidence="5 6" key="1">
    <citation type="journal article" date="2010" name="Stand. Genomic Sci.">
        <title>Complete genome sequence of Methanoplanus petrolearius type strain (SEBR 4847).</title>
        <authorList>
            <person name="Brambilla E."/>
            <person name="Djao O.D."/>
            <person name="Daligault H."/>
            <person name="Lapidus A."/>
            <person name="Lucas S."/>
            <person name="Hammon N."/>
            <person name="Nolan M."/>
            <person name="Tice H."/>
            <person name="Cheng J.F."/>
            <person name="Han C."/>
            <person name="Tapia R."/>
            <person name="Goodwin L."/>
            <person name="Pitluck S."/>
            <person name="Liolios K."/>
            <person name="Ivanova N."/>
            <person name="Mavromatis K."/>
            <person name="Mikhailova N."/>
            <person name="Pati A."/>
            <person name="Chen A."/>
            <person name="Palaniappan K."/>
            <person name="Land M."/>
            <person name="Hauser L."/>
            <person name="Chang Y.J."/>
            <person name="Jeffries C.D."/>
            <person name="Rohde M."/>
            <person name="Spring S."/>
            <person name="Sikorski J."/>
            <person name="Goker M."/>
            <person name="Woyke T."/>
            <person name="Bristow J."/>
            <person name="Eisen J.A."/>
            <person name="Markowitz V."/>
            <person name="Hugenholtz P."/>
            <person name="Kyrpides N.C."/>
            <person name="Klenk H.P."/>
        </authorList>
    </citation>
    <scope>NUCLEOTIDE SEQUENCE [LARGE SCALE GENOMIC DNA]</scope>
    <source>
        <strain evidence="6">DSM 11571 / OCM 486 / SEBR 4847</strain>
    </source>
</reference>
<evidence type="ECO:0000259" key="4">
    <source>
        <dbReference type="Pfam" id="PF01872"/>
    </source>
</evidence>
<feature type="domain" description="Bacterial bifunctional deaminase-reductase C-terminal" evidence="4">
    <location>
        <begin position="8"/>
        <end position="218"/>
    </location>
</feature>
<dbReference type="AlphaFoldDB" id="E1RIW5"/>
<dbReference type="RefSeq" id="WP_013328731.1">
    <property type="nucleotide sequence ID" value="NC_014507.1"/>
</dbReference>
<keyword evidence="3" id="KW-0560">Oxidoreductase</keyword>
<dbReference type="InterPro" id="IPR011549">
    <property type="entry name" value="RibD_C"/>
</dbReference>
<dbReference type="InterPro" id="IPR024072">
    <property type="entry name" value="DHFR-like_dom_sf"/>
</dbReference>
<dbReference type="Proteomes" id="UP000006565">
    <property type="component" value="Chromosome"/>
</dbReference>
<dbReference type="PANTHER" id="PTHR38011">
    <property type="entry name" value="DIHYDROFOLATE REDUCTASE FAMILY PROTEIN (AFU_ORTHOLOGUE AFUA_8G06820)"/>
    <property type="match status" value="1"/>
</dbReference>
<dbReference type="KEGG" id="mpi:Mpet_0779"/>
<protein>
    <submittedName>
        <fullName evidence="5">Bifunctional deaminase-reductase domain protein</fullName>
    </submittedName>
</protein>